<evidence type="ECO:0000313" key="3">
    <source>
        <dbReference type="Proteomes" id="UP000198877"/>
    </source>
</evidence>
<feature type="transmembrane region" description="Helical" evidence="1">
    <location>
        <begin position="7"/>
        <end position="25"/>
    </location>
</feature>
<protein>
    <submittedName>
        <fullName evidence="2">Methyltransferase domain-containing protein</fullName>
    </submittedName>
</protein>
<keyword evidence="1" id="KW-0812">Transmembrane</keyword>
<dbReference type="InterPro" id="IPR029063">
    <property type="entry name" value="SAM-dependent_MTases_sf"/>
</dbReference>
<keyword evidence="2" id="KW-0808">Transferase</keyword>
<evidence type="ECO:0000256" key="1">
    <source>
        <dbReference type="SAM" id="Phobius"/>
    </source>
</evidence>
<proteinExistence type="predicted"/>
<accession>A0A1I6HLC0</accession>
<keyword evidence="1" id="KW-1133">Transmembrane helix</keyword>
<evidence type="ECO:0000313" key="2">
    <source>
        <dbReference type="EMBL" id="SFR55080.1"/>
    </source>
</evidence>
<reference evidence="3" key="1">
    <citation type="submission" date="2016-10" db="EMBL/GenBank/DDBJ databases">
        <authorList>
            <person name="Varghese N."/>
            <person name="Submissions S."/>
        </authorList>
    </citation>
    <scope>NUCLEOTIDE SEQUENCE [LARGE SCALE GENOMIC DNA]</scope>
    <source>
        <strain evidence="3">CL127</strain>
    </source>
</reference>
<keyword evidence="1" id="KW-0472">Membrane</keyword>
<name>A0A1I6HLC0_9MICO</name>
<feature type="transmembrane region" description="Helical" evidence="1">
    <location>
        <begin position="31"/>
        <end position="50"/>
    </location>
</feature>
<organism evidence="2 3">
    <name type="scientific">Microbacterium azadirachtae</name>
    <dbReference type="NCBI Taxonomy" id="582680"/>
    <lineage>
        <taxon>Bacteria</taxon>
        <taxon>Bacillati</taxon>
        <taxon>Actinomycetota</taxon>
        <taxon>Actinomycetes</taxon>
        <taxon>Micrococcales</taxon>
        <taxon>Microbacteriaceae</taxon>
        <taxon>Microbacterium</taxon>
    </lineage>
</organism>
<dbReference type="EMBL" id="FOYR01000002">
    <property type="protein sequence ID" value="SFR55080.1"/>
    <property type="molecule type" value="Genomic_DNA"/>
</dbReference>
<dbReference type="GO" id="GO:0032259">
    <property type="term" value="P:methylation"/>
    <property type="evidence" value="ECO:0007669"/>
    <property type="project" value="UniProtKB-KW"/>
</dbReference>
<dbReference type="GO" id="GO:0008168">
    <property type="term" value="F:methyltransferase activity"/>
    <property type="evidence" value="ECO:0007669"/>
    <property type="project" value="UniProtKB-KW"/>
</dbReference>
<dbReference type="Proteomes" id="UP000198877">
    <property type="component" value="Unassembled WGS sequence"/>
</dbReference>
<dbReference type="AlphaFoldDB" id="A0A1I6HLC0"/>
<gene>
    <name evidence="2" type="ORF">SAMN04488591_1919</name>
</gene>
<keyword evidence="2" id="KW-0489">Methyltransferase</keyword>
<dbReference type="Gene3D" id="3.40.50.150">
    <property type="entry name" value="Vaccinia Virus protein VP39"/>
    <property type="match status" value="1"/>
</dbReference>
<dbReference type="SUPFAM" id="SSF53335">
    <property type="entry name" value="S-adenosyl-L-methionine-dependent methyltransferases"/>
    <property type="match status" value="1"/>
</dbReference>
<sequence length="199" mass="20743">MDGLKSAATVFAAVMLLLICGSVLVSQSWALHAVSAVAVIAAGALLRAFWYAEGPGGLLLWARLIGGVRLRAGAQILTIGTTPGQVPLMLASRFPSAATTIGGSAPCARGRRLPYPDGRFELVALQLSGVGDHEREELLREAARVLARDGSLLVLDYGRASRDEALLRACGLRVRRVRPGRLGGRGGLLVPSAAVVAEA</sequence>